<dbReference type="Gene3D" id="1.20.1250.20">
    <property type="entry name" value="MFS general substrate transporter like domains"/>
    <property type="match status" value="1"/>
</dbReference>
<protein>
    <submittedName>
        <fullName evidence="9">MFS transporter</fullName>
    </submittedName>
</protein>
<reference evidence="9 10" key="1">
    <citation type="submission" date="2023-08" db="EMBL/GenBank/DDBJ databases">
        <authorList>
            <person name="Park J.-S."/>
        </authorList>
    </citation>
    <scope>NUCLEOTIDE SEQUENCE [LARGE SCALE GENOMIC DNA]</scope>
    <source>
        <strain evidence="9 10">2205SS18-9</strain>
    </source>
</reference>
<dbReference type="InterPro" id="IPR036259">
    <property type="entry name" value="MFS_trans_sf"/>
</dbReference>
<dbReference type="Pfam" id="PF07690">
    <property type="entry name" value="MFS_1"/>
    <property type="match status" value="1"/>
</dbReference>
<dbReference type="CDD" id="cd17473">
    <property type="entry name" value="MFS_arabinose_efflux_permease_like"/>
    <property type="match status" value="1"/>
</dbReference>
<feature type="transmembrane region" description="Helical" evidence="7">
    <location>
        <begin position="284"/>
        <end position="307"/>
    </location>
</feature>
<keyword evidence="5 7" id="KW-1133">Transmembrane helix</keyword>
<dbReference type="RefSeq" id="WP_305990098.1">
    <property type="nucleotide sequence ID" value="NZ_JAVAMP010000001.1"/>
</dbReference>
<accession>A0ABT9ITY5</accession>
<feature type="transmembrane region" description="Helical" evidence="7">
    <location>
        <begin position="95"/>
        <end position="117"/>
    </location>
</feature>
<evidence type="ECO:0000256" key="6">
    <source>
        <dbReference type="ARBA" id="ARBA00023136"/>
    </source>
</evidence>
<dbReference type="PANTHER" id="PTHR43124:SF3">
    <property type="entry name" value="CHLORAMPHENICOL EFFLUX PUMP RV0191"/>
    <property type="match status" value="1"/>
</dbReference>
<dbReference type="Proteomes" id="UP001231941">
    <property type="component" value="Unassembled WGS sequence"/>
</dbReference>
<keyword evidence="6 7" id="KW-0472">Membrane</keyword>
<evidence type="ECO:0000259" key="8">
    <source>
        <dbReference type="PROSITE" id="PS50850"/>
    </source>
</evidence>
<keyword evidence="3" id="KW-1003">Cell membrane</keyword>
<dbReference type="PANTHER" id="PTHR43124">
    <property type="entry name" value="PURINE EFFLUX PUMP PBUE"/>
    <property type="match status" value="1"/>
</dbReference>
<dbReference type="InterPro" id="IPR011701">
    <property type="entry name" value="MFS"/>
</dbReference>
<gene>
    <name evidence="9" type="ORF">Q5Y73_01600</name>
</gene>
<feature type="transmembrane region" description="Helical" evidence="7">
    <location>
        <begin position="36"/>
        <end position="59"/>
    </location>
</feature>
<keyword evidence="4 7" id="KW-0812">Transmembrane</keyword>
<feature type="transmembrane region" description="Helical" evidence="7">
    <location>
        <begin position="160"/>
        <end position="177"/>
    </location>
</feature>
<feature type="transmembrane region" description="Helical" evidence="7">
    <location>
        <begin position="259"/>
        <end position="278"/>
    </location>
</feature>
<feature type="transmembrane region" description="Helical" evidence="7">
    <location>
        <begin position="138"/>
        <end position="154"/>
    </location>
</feature>
<evidence type="ECO:0000256" key="1">
    <source>
        <dbReference type="ARBA" id="ARBA00004651"/>
    </source>
</evidence>
<dbReference type="PROSITE" id="PS50850">
    <property type="entry name" value="MFS"/>
    <property type="match status" value="1"/>
</dbReference>
<dbReference type="InterPro" id="IPR020846">
    <property type="entry name" value="MFS_dom"/>
</dbReference>
<dbReference type="SUPFAM" id="SSF103473">
    <property type="entry name" value="MFS general substrate transporter"/>
    <property type="match status" value="1"/>
</dbReference>
<feature type="domain" description="Major facilitator superfamily (MFS) profile" evidence="8">
    <location>
        <begin position="1"/>
        <end position="378"/>
    </location>
</feature>
<feature type="transmembrane region" description="Helical" evidence="7">
    <location>
        <begin position="71"/>
        <end position="89"/>
    </location>
</feature>
<dbReference type="EMBL" id="JAVAMP010000001">
    <property type="protein sequence ID" value="MDP5272793.1"/>
    <property type="molecule type" value="Genomic_DNA"/>
</dbReference>
<keyword evidence="2" id="KW-0813">Transport</keyword>
<keyword evidence="10" id="KW-1185">Reference proteome</keyword>
<dbReference type="InterPro" id="IPR050189">
    <property type="entry name" value="MFS_Efflux_Transporters"/>
</dbReference>
<evidence type="ECO:0000256" key="3">
    <source>
        <dbReference type="ARBA" id="ARBA00022475"/>
    </source>
</evidence>
<feature type="transmembrane region" description="Helical" evidence="7">
    <location>
        <begin position="198"/>
        <end position="221"/>
    </location>
</feature>
<sequence>MREVSITILSLSLLTVMVGAAIAPALSNLEEYFNEANITLIKLIVTIPSLFIIPSTIVVSKLSHKYSKKSLIMLGLSLYLVGGVGGAFVNNISILLFFRAVLGIGVGFIMPLTTSLISDYFEGEKRATMMGRASASNNFGGIISLLLSGWLAAISWRYSFSVYLIGLIVLLLVWLFLPNEQKKTDTINTGKSKLPKRVYVISISMFLIIIAFYSIPANIAIYVNELSLGDSTIAGVVISFISISGFIAGFLYRKIKVFLIKMFVPTLFLLMSIGFYLIGTGTNLFMICAGVLIMGTGMGLYIPDLFLAVSNSVDKKNTVTAMSIVSSTMFLGQFFSPIFLDFISEFFGNGNIRFPYLFLSVTILIFALSSFFTNIFKKSKKVSQVVS</sequence>
<evidence type="ECO:0000256" key="5">
    <source>
        <dbReference type="ARBA" id="ARBA00022989"/>
    </source>
</evidence>
<proteinExistence type="predicted"/>
<evidence type="ECO:0000313" key="9">
    <source>
        <dbReference type="EMBL" id="MDP5272793.1"/>
    </source>
</evidence>
<evidence type="ECO:0000256" key="2">
    <source>
        <dbReference type="ARBA" id="ARBA00022448"/>
    </source>
</evidence>
<feature type="transmembrane region" description="Helical" evidence="7">
    <location>
        <begin position="319"/>
        <end position="340"/>
    </location>
</feature>
<name>A0ABT9ITY5_9BACL</name>
<comment type="caution">
    <text evidence="9">The sequence shown here is derived from an EMBL/GenBank/DDBJ whole genome shotgun (WGS) entry which is preliminary data.</text>
</comment>
<feature type="transmembrane region" description="Helical" evidence="7">
    <location>
        <begin position="233"/>
        <end position="252"/>
    </location>
</feature>
<feature type="transmembrane region" description="Helical" evidence="7">
    <location>
        <begin position="352"/>
        <end position="372"/>
    </location>
</feature>
<organism evidence="9 10">
    <name type="scientific">Chengkuizengella axinellae</name>
    <dbReference type="NCBI Taxonomy" id="3064388"/>
    <lineage>
        <taxon>Bacteria</taxon>
        <taxon>Bacillati</taxon>
        <taxon>Bacillota</taxon>
        <taxon>Bacilli</taxon>
        <taxon>Bacillales</taxon>
        <taxon>Paenibacillaceae</taxon>
        <taxon>Chengkuizengella</taxon>
    </lineage>
</organism>
<evidence type="ECO:0000256" key="4">
    <source>
        <dbReference type="ARBA" id="ARBA00022692"/>
    </source>
</evidence>
<comment type="subcellular location">
    <subcellularLocation>
        <location evidence="1">Cell membrane</location>
        <topology evidence="1">Multi-pass membrane protein</topology>
    </subcellularLocation>
</comment>
<evidence type="ECO:0000256" key="7">
    <source>
        <dbReference type="SAM" id="Phobius"/>
    </source>
</evidence>
<evidence type="ECO:0000313" key="10">
    <source>
        <dbReference type="Proteomes" id="UP001231941"/>
    </source>
</evidence>